<dbReference type="Pfam" id="PF00858">
    <property type="entry name" value="ASC"/>
    <property type="match status" value="1"/>
</dbReference>
<reference evidence="14" key="1">
    <citation type="journal article" date="2023" name="IScience">
        <title>Live-bearing cockroach genome reveals convergent evolutionary mechanisms linked to viviparity in insects and beyond.</title>
        <authorList>
            <person name="Fouks B."/>
            <person name="Harrison M.C."/>
            <person name="Mikhailova A.A."/>
            <person name="Marchal E."/>
            <person name="English S."/>
            <person name="Carruthers M."/>
            <person name="Jennings E.C."/>
            <person name="Chiamaka E.L."/>
            <person name="Frigard R.A."/>
            <person name="Pippel M."/>
            <person name="Attardo G.M."/>
            <person name="Benoit J.B."/>
            <person name="Bornberg-Bauer E."/>
            <person name="Tobe S.S."/>
        </authorList>
    </citation>
    <scope>NUCLEOTIDE SEQUENCE</scope>
    <source>
        <strain evidence="14">Stay&amp;Tobe</strain>
    </source>
</reference>
<gene>
    <name evidence="14" type="ORF">L9F63_027280</name>
</gene>
<keyword evidence="10 12" id="KW-0739">Sodium transport</keyword>
<keyword evidence="5 12" id="KW-0812">Transmembrane</keyword>
<evidence type="ECO:0000256" key="7">
    <source>
        <dbReference type="ARBA" id="ARBA00023053"/>
    </source>
</evidence>
<evidence type="ECO:0000256" key="6">
    <source>
        <dbReference type="ARBA" id="ARBA00022989"/>
    </source>
</evidence>
<evidence type="ECO:0000256" key="10">
    <source>
        <dbReference type="ARBA" id="ARBA00023201"/>
    </source>
</evidence>
<reference evidence="14" key="2">
    <citation type="submission" date="2023-05" db="EMBL/GenBank/DDBJ databases">
        <authorList>
            <person name="Fouks B."/>
        </authorList>
    </citation>
    <scope>NUCLEOTIDE SEQUENCE</scope>
    <source>
        <strain evidence="14">Stay&amp;Tobe</strain>
        <tissue evidence="14">Testes</tissue>
    </source>
</reference>
<evidence type="ECO:0000256" key="3">
    <source>
        <dbReference type="ARBA" id="ARBA00022448"/>
    </source>
</evidence>
<evidence type="ECO:0000256" key="9">
    <source>
        <dbReference type="ARBA" id="ARBA00023136"/>
    </source>
</evidence>
<keyword evidence="4 12" id="KW-0894">Sodium channel</keyword>
<keyword evidence="8 12" id="KW-0406">Ion transport</keyword>
<comment type="similarity">
    <text evidence="2 12">Belongs to the amiloride-sensitive sodium channel (TC 1.A.6) family.</text>
</comment>
<feature type="transmembrane region" description="Helical" evidence="13">
    <location>
        <begin position="245"/>
        <end position="270"/>
    </location>
</feature>
<accession>A0AAD8EMJ2</accession>
<evidence type="ECO:0000256" key="1">
    <source>
        <dbReference type="ARBA" id="ARBA00004141"/>
    </source>
</evidence>
<dbReference type="GO" id="GO:0005272">
    <property type="term" value="F:sodium channel activity"/>
    <property type="evidence" value="ECO:0007669"/>
    <property type="project" value="UniProtKB-KW"/>
</dbReference>
<evidence type="ECO:0000313" key="15">
    <source>
        <dbReference type="Proteomes" id="UP001233999"/>
    </source>
</evidence>
<keyword evidence="7" id="KW-0915">Sodium</keyword>
<keyword evidence="11 12" id="KW-0407">Ion channel</keyword>
<evidence type="ECO:0000256" key="11">
    <source>
        <dbReference type="ARBA" id="ARBA00023303"/>
    </source>
</evidence>
<organism evidence="14 15">
    <name type="scientific">Diploptera punctata</name>
    <name type="common">Pacific beetle cockroach</name>
    <dbReference type="NCBI Taxonomy" id="6984"/>
    <lineage>
        <taxon>Eukaryota</taxon>
        <taxon>Metazoa</taxon>
        <taxon>Ecdysozoa</taxon>
        <taxon>Arthropoda</taxon>
        <taxon>Hexapoda</taxon>
        <taxon>Insecta</taxon>
        <taxon>Pterygota</taxon>
        <taxon>Neoptera</taxon>
        <taxon>Polyneoptera</taxon>
        <taxon>Dictyoptera</taxon>
        <taxon>Blattodea</taxon>
        <taxon>Blaberoidea</taxon>
        <taxon>Blaberidae</taxon>
        <taxon>Diplopterinae</taxon>
        <taxon>Diploptera</taxon>
    </lineage>
</organism>
<evidence type="ECO:0000313" key="14">
    <source>
        <dbReference type="EMBL" id="KAJ9595334.1"/>
    </source>
</evidence>
<dbReference type="InterPro" id="IPR001873">
    <property type="entry name" value="ENaC"/>
</dbReference>
<name>A0AAD8EMJ2_DIPPU</name>
<keyword evidence="3 12" id="KW-0813">Transport</keyword>
<proteinExistence type="inferred from homology"/>
<keyword evidence="9 13" id="KW-0472">Membrane</keyword>
<dbReference type="EMBL" id="JASPKZ010002440">
    <property type="protein sequence ID" value="KAJ9595334.1"/>
    <property type="molecule type" value="Genomic_DNA"/>
</dbReference>
<evidence type="ECO:0000256" key="8">
    <source>
        <dbReference type="ARBA" id="ARBA00023065"/>
    </source>
</evidence>
<comment type="subcellular location">
    <subcellularLocation>
        <location evidence="1">Membrane</location>
        <topology evidence="1">Multi-pass membrane protein</topology>
    </subcellularLocation>
</comment>
<evidence type="ECO:0000256" key="12">
    <source>
        <dbReference type="RuleBase" id="RU000679"/>
    </source>
</evidence>
<dbReference type="GO" id="GO:0016020">
    <property type="term" value="C:membrane"/>
    <property type="evidence" value="ECO:0007669"/>
    <property type="project" value="UniProtKB-SubCell"/>
</dbReference>
<evidence type="ECO:0000256" key="5">
    <source>
        <dbReference type="ARBA" id="ARBA00022692"/>
    </source>
</evidence>
<evidence type="ECO:0000256" key="4">
    <source>
        <dbReference type="ARBA" id="ARBA00022461"/>
    </source>
</evidence>
<protein>
    <submittedName>
        <fullName evidence="14">Uncharacterized protein</fullName>
    </submittedName>
</protein>
<comment type="caution">
    <text evidence="14">The sequence shown here is derived from an EMBL/GenBank/DDBJ whole genome shotgun (WGS) entry which is preliminary data.</text>
</comment>
<keyword evidence="6 13" id="KW-1133">Transmembrane helix</keyword>
<dbReference type="Proteomes" id="UP001233999">
    <property type="component" value="Unassembled WGS sequence"/>
</dbReference>
<dbReference type="AlphaFoldDB" id="A0AAD8EMJ2"/>
<keyword evidence="15" id="KW-1185">Reference proteome</keyword>
<sequence length="298" mass="34569">MVVIVALWEKFQNNPTLTSLDTDYHTWNVKFPAVTFCPINPIANKKVDQYRLKMWGDNKNNSVYKSMLRDIANISNYNLKSFGKYNEAINFTLTDLRELQTKINVFSLCNLYLNHAHTKQTPFNCCDRLIYVHSAEETPTVELSPLYTWRYDMGKILFTDKQTYTTSDSRQLSIKQRKCAFPDEIKLDTDVYYTFSAGYKYCDLKGLGCLSQFSDMFQEAKICTCTFACMNHVYELEKLQNDFIFWRYIAGLFLGFSLLSGVGVCVLLPAPISTHDIQERGGTGRFADRLRQERNVKF</sequence>
<evidence type="ECO:0000256" key="13">
    <source>
        <dbReference type="SAM" id="Phobius"/>
    </source>
</evidence>
<evidence type="ECO:0000256" key="2">
    <source>
        <dbReference type="ARBA" id="ARBA00007193"/>
    </source>
</evidence>